<protein>
    <recommendedName>
        <fullName evidence="6">RPB6 homolog</fullName>
    </recommendedName>
</protein>
<dbReference type="SMART" id="SM01409">
    <property type="entry name" value="RNA_pol_Rpb6"/>
    <property type="match status" value="1"/>
</dbReference>
<feature type="region of interest" description="Disordered" evidence="7">
    <location>
        <begin position="878"/>
        <end position="926"/>
    </location>
</feature>
<dbReference type="InterPro" id="IPR039656">
    <property type="entry name" value="SYNRG"/>
</dbReference>
<dbReference type="PROSITE" id="PS01111">
    <property type="entry name" value="RNA_POL_K_14KD"/>
    <property type="match status" value="1"/>
</dbReference>
<evidence type="ECO:0000256" key="6">
    <source>
        <dbReference type="ARBA" id="ARBA00030456"/>
    </source>
</evidence>
<dbReference type="GO" id="GO:0003899">
    <property type="term" value="F:DNA-directed RNA polymerase activity"/>
    <property type="evidence" value="ECO:0007669"/>
    <property type="project" value="InterPro"/>
</dbReference>
<evidence type="ECO:0000256" key="5">
    <source>
        <dbReference type="ARBA" id="ARBA00025773"/>
    </source>
</evidence>
<dbReference type="EMBL" id="CAJNOK010002758">
    <property type="protein sequence ID" value="CAF0873855.1"/>
    <property type="molecule type" value="Genomic_DNA"/>
</dbReference>
<comment type="subcellular location">
    <subcellularLocation>
        <location evidence="1">Nucleus</location>
    </subcellularLocation>
</comment>
<keyword evidence="4" id="KW-0539">Nucleus</keyword>
<dbReference type="SUPFAM" id="SSF63562">
    <property type="entry name" value="RPB6/omega subunit-like"/>
    <property type="match status" value="1"/>
</dbReference>
<sequence length="1029" mass="116473">MNPYYYHSPRPSHQQSNPNMMMHINNMAFLPQDTFHLQYNTYGIPGQTSSQTAPQASISTNSNEDLIMRKKLEQKRRFQQSKHVDANSLIQAMFEDFKVQKPTNETKKTIPKTEQILEEPKIPPQQESVSHHSMSPQQESVILHNMSPQQENVSQLQNHHSKHRTSQPLPELNDVMLKCSDLRHPVKLLPKQSIADTTISSIHDSHSQTKLFEPSKRAADWSHVTEDINDLFLNLQTYSDVSTVAPASVQTTNSPPLFDNVHSNTFSSFAQPIAPQVQFQYPSWSYNDNLLPVVYHHVYEASFLNNGIQTDLLYPILLLSGLSKEQLSFVWSSVNYQLPGQLIKEELYCALALIGLIQQHMNNVTFEHLYHLQQIPVPYFQLPNAQDEHSLTMENKQDLTNEESKQNTQEPVSIVNLSSPTVDTATIIPIKSIKEESVGFHEFLDEKETSTISCVTDDKYSLFKQDDSVISSCDPYSLFKFSQTPSVFVSDAQLSSSTTDSQIKQVKTDSLTNSFTESHQGTYSLFQPENTSIKYAIESDPYFAFREEQQRQEVIDDIRIEKVEEISWYKSDNEIVDTVNCNFPFHRQGETGDIFANLSRSNVFTNELTKTDSYSLFESNNNPTSLSNISAASISTFLYEPPELITTNSDNEEEDNIQFQHNDDDDEDNYLSSIDEQQPSFLNVNLQYKSSDSQSVASLDLPNNSIIQRIKEDSHSNEVDIISSVANMNDDNRSTSSQISETIKQSKQGINFSPYANHDMTHEDNDDVSPTKVWLSCLQKCGLVLSTANEIFSSIKSSLLCVEILQNSKAIDYVYQLQEIYYLSKRILTSIKYYGLITNELNDISKQIIVTWTNLQAFFSSANLQLICFLKMADDEGNDDMGGDSDDGDEDEFDEENDDGVHMGGIQNGEQGAGDRATTGGELGAGGERMDLINDDEMGGGGNLQLRTDPSKRITTPYMTKYERARVLGTRALQIAMCAPLMVEPDGETDPLQIAMRELKEKKIPMIIRRYLPDGSYEDWSIDELVITD</sequence>
<organism evidence="9 11">
    <name type="scientific">Didymodactylos carnosus</name>
    <dbReference type="NCBI Taxonomy" id="1234261"/>
    <lineage>
        <taxon>Eukaryota</taxon>
        <taxon>Metazoa</taxon>
        <taxon>Spiralia</taxon>
        <taxon>Gnathifera</taxon>
        <taxon>Rotifera</taxon>
        <taxon>Eurotatoria</taxon>
        <taxon>Bdelloidea</taxon>
        <taxon>Philodinida</taxon>
        <taxon>Philodinidae</taxon>
        <taxon>Didymodactylos</taxon>
    </lineage>
</organism>
<proteinExistence type="inferred from homology"/>
<dbReference type="PIRSF" id="PIRSF500154">
    <property type="entry name" value="RPB6"/>
    <property type="match status" value="1"/>
</dbReference>
<feature type="compositionally biased region" description="Acidic residues" evidence="7">
    <location>
        <begin position="878"/>
        <end position="898"/>
    </location>
</feature>
<dbReference type="InterPro" id="IPR006110">
    <property type="entry name" value="Pol_omega/Rpo6/RPB6"/>
</dbReference>
<dbReference type="Pfam" id="PF25999">
    <property type="entry name" value="SYNRG_C"/>
    <property type="match status" value="1"/>
</dbReference>
<keyword evidence="2" id="KW-0240">DNA-directed RNA polymerase</keyword>
<dbReference type="NCBIfam" id="NF002208">
    <property type="entry name" value="PRK01099.1-3"/>
    <property type="match status" value="1"/>
</dbReference>
<dbReference type="Pfam" id="PF01192">
    <property type="entry name" value="RNA_pol_Rpb6"/>
    <property type="match status" value="1"/>
</dbReference>
<evidence type="ECO:0000256" key="7">
    <source>
        <dbReference type="SAM" id="MobiDB-lite"/>
    </source>
</evidence>
<evidence type="ECO:0000256" key="1">
    <source>
        <dbReference type="ARBA" id="ARBA00004123"/>
    </source>
</evidence>
<dbReference type="InterPro" id="IPR028363">
    <property type="entry name" value="RPB6"/>
</dbReference>
<dbReference type="PANTHER" id="PTHR15463:SF2">
    <property type="entry name" value="SYNERGIN GAMMA"/>
    <property type="match status" value="1"/>
</dbReference>
<dbReference type="GO" id="GO:0006351">
    <property type="term" value="P:DNA-templated transcription"/>
    <property type="evidence" value="ECO:0007669"/>
    <property type="project" value="InterPro"/>
</dbReference>
<dbReference type="PIRSF" id="PIRSF000778">
    <property type="entry name" value="RpoK/RPB6"/>
    <property type="match status" value="1"/>
</dbReference>
<evidence type="ECO:0000313" key="10">
    <source>
        <dbReference type="EMBL" id="CAF3658540.1"/>
    </source>
</evidence>
<dbReference type="InterPro" id="IPR020708">
    <property type="entry name" value="DNA-dir_RNA_polK_14-18kDa_CS"/>
</dbReference>
<dbReference type="GO" id="GO:0000428">
    <property type="term" value="C:DNA-directed RNA polymerase complex"/>
    <property type="evidence" value="ECO:0007669"/>
    <property type="project" value="UniProtKB-KW"/>
</dbReference>
<dbReference type="InterPro" id="IPR059024">
    <property type="entry name" value="SYNRG_C"/>
</dbReference>
<dbReference type="Proteomes" id="UP000677228">
    <property type="component" value="Unassembled WGS sequence"/>
</dbReference>
<dbReference type="PANTHER" id="PTHR15463">
    <property type="entry name" value="AP1 GAMMA SUBUNIT BINDING PROTEIN 1"/>
    <property type="match status" value="1"/>
</dbReference>
<dbReference type="GO" id="GO:0030130">
    <property type="term" value="C:clathrin coat of trans-Golgi network vesicle"/>
    <property type="evidence" value="ECO:0007669"/>
    <property type="project" value="TreeGrafter"/>
</dbReference>
<evidence type="ECO:0000256" key="4">
    <source>
        <dbReference type="ARBA" id="ARBA00023242"/>
    </source>
</evidence>
<dbReference type="EMBL" id="CAJOBA010002759">
    <property type="protein sequence ID" value="CAF3658540.1"/>
    <property type="molecule type" value="Genomic_DNA"/>
</dbReference>
<accession>A0A8S2DE83</accession>
<dbReference type="AlphaFoldDB" id="A0A8S2DE83"/>
<dbReference type="InterPro" id="IPR036161">
    <property type="entry name" value="RPB6/omega-like_sf"/>
</dbReference>
<comment type="similarity">
    <text evidence="5">Belongs to the archaeal Rpo6/eukaryotic RPB6 RNA polymerase subunit family.</text>
</comment>
<evidence type="ECO:0000256" key="3">
    <source>
        <dbReference type="ARBA" id="ARBA00023163"/>
    </source>
</evidence>
<evidence type="ECO:0000313" key="9">
    <source>
        <dbReference type="EMBL" id="CAF0873855.1"/>
    </source>
</evidence>
<dbReference type="Gene3D" id="3.90.940.10">
    <property type="match status" value="1"/>
</dbReference>
<comment type="caution">
    <text evidence="9">The sequence shown here is derived from an EMBL/GenBank/DDBJ whole genome shotgun (WGS) entry which is preliminary data.</text>
</comment>
<gene>
    <name evidence="9" type="ORF">OVA965_LOCUS8272</name>
    <name evidence="10" type="ORF">TMI583_LOCUS8268</name>
</gene>
<reference evidence="9" key="1">
    <citation type="submission" date="2021-02" db="EMBL/GenBank/DDBJ databases">
        <authorList>
            <person name="Nowell W R."/>
        </authorList>
    </citation>
    <scope>NUCLEOTIDE SEQUENCE</scope>
</reference>
<dbReference type="GO" id="GO:0003677">
    <property type="term" value="F:DNA binding"/>
    <property type="evidence" value="ECO:0007669"/>
    <property type="project" value="InterPro"/>
</dbReference>
<evidence type="ECO:0000313" key="11">
    <source>
        <dbReference type="Proteomes" id="UP000677228"/>
    </source>
</evidence>
<dbReference type="Proteomes" id="UP000682733">
    <property type="component" value="Unassembled WGS sequence"/>
</dbReference>
<feature type="domain" description="Synergin gamma C-terminal" evidence="8">
    <location>
        <begin position="768"/>
        <end position="861"/>
    </location>
</feature>
<evidence type="ECO:0000256" key="2">
    <source>
        <dbReference type="ARBA" id="ARBA00022478"/>
    </source>
</evidence>
<keyword evidence="3" id="KW-0804">Transcription</keyword>
<evidence type="ECO:0000259" key="8">
    <source>
        <dbReference type="Pfam" id="PF25999"/>
    </source>
</evidence>
<name>A0A8S2DE83_9BILA</name>
<dbReference type="InterPro" id="IPR006111">
    <property type="entry name" value="Rpo6/Rpb6"/>
</dbReference>